<reference evidence="6" key="2">
    <citation type="submission" date="2025-09" db="UniProtKB">
        <authorList>
            <consortium name="Ensembl"/>
        </authorList>
    </citation>
    <scope>IDENTIFICATION</scope>
</reference>
<dbReference type="Proteomes" id="UP000265000">
    <property type="component" value="Unplaced"/>
</dbReference>
<dbReference type="Ensembl" id="ENSFHET00000024486.1">
    <property type="protein sequence ID" value="ENSFHEP00000031745.1"/>
    <property type="gene ID" value="ENSFHEG00000017834.1"/>
</dbReference>
<dbReference type="SUPFAM" id="SSF52075">
    <property type="entry name" value="Outer arm dynein light chain 1"/>
    <property type="match status" value="1"/>
</dbReference>
<dbReference type="PANTHER" id="PTHR46545:SF1">
    <property type="entry name" value="LEUCINE-RICH REPEAT-CONTAINING PROTEIN 51"/>
    <property type="match status" value="1"/>
</dbReference>
<dbReference type="PANTHER" id="PTHR46545">
    <property type="entry name" value="LEUCINE-RICH REPEAT-CONTAINING PROTEIN 51"/>
    <property type="match status" value="1"/>
</dbReference>
<protein>
    <recommendedName>
        <fullName evidence="2">Leucine-rich repeat-containing protein 51</fullName>
    </recommendedName>
</protein>
<dbReference type="PROSITE" id="PS51450">
    <property type="entry name" value="LRR"/>
    <property type="match status" value="2"/>
</dbReference>
<evidence type="ECO:0000256" key="4">
    <source>
        <dbReference type="ARBA" id="ARBA00022614"/>
    </source>
</evidence>
<sequence>MYGPPVDLSFKDLNNVTGAMSEVSRIALRPLRTNSKNKYLSQALRLSNNNITHLIGLEFMLSHFLAEPSMLGWLDLSFNKLTSIECVLCELKELRVLYLHGNDIWNLNDVNKLGGLSHLHTITLHGNAIENLKGYRSHVILALPHLKRMDFSAVTRQEKALANIWCKTFKSAKKEEKYVSTDNKISDKTPFRPFFKLCYKVSLNEYLRVRMAAALSGMAL</sequence>
<keyword evidence="3" id="KW-0963">Cytoplasm</keyword>
<evidence type="ECO:0000313" key="6">
    <source>
        <dbReference type="Ensembl" id="ENSFHEP00000031745.1"/>
    </source>
</evidence>
<dbReference type="GeneTree" id="ENSGT00510000047925"/>
<evidence type="ECO:0000256" key="5">
    <source>
        <dbReference type="ARBA" id="ARBA00022737"/>
    </source>
</evidence>
<dbReference type="GO" id="GO:0005737">
    <property type="term" value="C:cytoplasm"/>
    <property type="evidence" value="ECO:0007669"/>
    <property type="project" value="UniProtKB-SubCell"/>
</dbReference>
<organism evidence="6 7">
    <name type="scientific">Fundulus heteroclitus</name>
    <name type="common">Killifish</name>
    <name type="synonym">Mummichog</name>
    <dbReference type="NCBI Taxonomy" id="8078"/>
    <lineage>
        <taxon>Eukaryota</taxon>
        <taxon>Metazoa</taxon>
        <taxon>Chordata</taxon>
        <taxon>Craniata</taxon>
        <taxon>Vertebrata</taxon>
        <taxon>Euteleostomi</taxon>
        <taxon>Actinopterygii</taxon>
        <taxon>Neopterygii</taxon>
        <taxon>Teleostei</taxon>
        <taxon>Neoteleostei</taxon>
        <taxon>Acanthomorphata</taxon>
        <taxon>Ovalentaria</taxon>
        <taxon>Atherinomorphae</taxon>
        <taxon>Cyprinodontiformes</taxon>
        <taxon>Fundulidae</taxon>
        <taxon>Fundulus</taxon>
    </lineage>
</organism>
<keyword evidence="5" id="KW-0677">Repeat</keyword>
<dbReference type="InterPro" id="IPR001611">
    <property type="entry name" value="Leu-rich_rpt"/>
</dbReference>
<comment type="subcellular location">
    <subcellularLocation>
        <location evidence="1">Cytoplasm</location>
    </subcellularLocation>
</comment>
<dbReference type="STRING" id="8078.ENSFHEP00000031745"/>
<reference evidence="6" key="1">
    <citation type="submission" date="2025-08" db="UniProtKB">
        <authorList>
            <consortium name="Ensembl"/>
        </authorList>
    </citation>
    <scope>IDENTIFICATION</scope>
</reference>
<evidence type="ECO:0000256" key="3">
    <source>
        <dbReference type="ARBA" id="ARBA00022490"/>
    </source>
</evidence>
<evidence type="ECO:0000256" key="2">
    <source>
        <dbReference type="ARBA" id="ARBA00014223"/>
    </source>
</evidence>
<evidence type="ECO:0000313" key="7">
    <source>
        <dbReference type="Proteomes" id="UP000265000"/>
    </source>
</evidence>
<name>A0A3Q2UKX8_FUNHE</name>
<proteinExistence type="predicted"/>
<evidence type="ECO:0000256" key="1">
    <source>
        <dbReference type="ARBA" id="ARBA00004496"/>
    </source>
</evidence>
<keyword evidence="7" id="KW-1185">Reference proteome</keyword>
<accession>A0A3Q2UKX8</accession>
<dbReference type="AlphaFoldDB" id="A0A3Q2UKX8"/>
<keyword evidence="4" id="KW-0433">Leucine-rich repeat</keyword>
<dbReference type="Pfam" id="PF14580">
    <property type="entry name" value="LRR_9"/>
    <property type="match status" value="1"/>
</dbReference>
<dbReference type="InterPro" id="IPR032675">
    <property type="entry name" value="LRR_dom_sf"/>
</dbReference>
<dbReference type="Gene3D" id="3.80.10.10">
    <property type="entry name" value="Ribonuclease Inhibitor"/>
    <property type="match status" value="1"/>
</dbReference>